<comment type="caution">
    <text evidence="4">The sequence shown here is derived from an EMBL/GenBank/DDBJ whole genome shotgun (WGS) entry which is preliminary data.</text>
</comment>
<dbReference type="Proteomes" id="UP001205105">
    <property type="component" value="Unassembled WGS sequence"/>
</dbReference>
<dbReference type="EMBL" id="JADXDR010000033">
    <property type="protein sequence ID" value="KAI7844149.1"/>
    <property type="molecule type" value="Genomic_DNA"/>
</dbReference>
<dbReference type="PANTHER" id="PTHR48051:SF1">
    <property type="entry name" value="RAS SUPPRESSOR PROTEIN 1"/>
    <property type="match status" value="1"/>
</dbReference>
<dbReference type="PANTHER" id="PTHR48051">
    <property type="match status" value="1"/>
</dbReference>
<dbReference type="PROSITE" id="PS51450">
    <property type="entry name" value="LRR"/>
    <property type="match status" value="1"/>
</dbReference>
<name>A0AAD5DXD3_9CHLO</name>
<dbReference type="Gene3D" id="3.80.10.10">
    <property type="entry name" value="Ribonuclease Inhibitor"/>
    <property type="match status" value="1"/>
</dbReference>
<keyword evidence="3" id="KW-0677">Repeat</keyword>
<dbReference type="Pfam" id="PF13855">
    <property type="entry name" value="LRR_8"/>
    <property type="match status" value="1"/>
</dbReference>
<protein>
    <submittedName>
        <fullName evidence="4">Uncharacterized protein</fullName>
    </submittedName>
</protein>
<organism evidence="4 5">
    <name type="scientific">Chlorella ohadii</name>
    <dbReference type="NCBI Taxonomy" id="2649997"/>
    <lineage>
        <taxon>Eukaryota</taxon>
        <taxon>Viridiplantae</taxon>
        <taxon>Chlorophyta</taxon>
        <taxon>core chlorophytes</taxon>
        <taxon>Trebouxiophyceae</taxon>
        <taxon>Chlorellales</taxon>
        <taxon>Chlorellaceae</taxon>
        <taxon>Chlorella clade</taxon>
        <taxon>Chlorella</taxon>
    </lineage>
</organism>
<reference evidence="4" key="1">
    <citation type="submission" date="2020-11" db="EMBL/GenBank/DDBJ databases">
        <title>Chlorella ohadii genome sequencing and assembly.</title>
        <authorList>
            <person name="Murik O."/>
            <person name="Treves H."/>
            <person name="Kedem I."/>
            <person name="Shotland Y."/>
            <person name="Kaplan A."/>
        </authorList>
    </citation>
    <scope>NUCLEOTIDE SEQUENCE</scope>
    <source>
        <strain evidence="4">1</strain>
    </source>
</reference>
<dbReference type="GO" id="GO:0005930">
    <property type="term" value="C:axoneme"/>
    <property type="evidence" value="ECO:0007669"/>
    <property type="project" value="UniProtKB-SubCell"/>
</dbReference>
<accession>A0AAD5DXD3</accession>
<evidence type="ECO:0000313" key="4">
    <source>
        <dbReference type="EMBL" id="KAI7844149.1"/>
    </source>
</evidence>
<sequence>MAAVLRLVSPQLQAVYLGAGAPQDALQQLQRFHALRSLDLPAAACPEGQLPAFVQSLEELTLREGVSPALLSALASLPRLRLLSLTLTEALPAGHQRQLAGLRSLEELHLYFSPSQPTAFQFQPSGLTTLTRLRSVLLVAPRDSMCQPLTIGPGMSKLAALQELQVESRVERLPPDLWSCLHLTRLDLDLDHSAGLPASPVPTTGAAVLPALRELRLARCRLQGGALPPALCQLSTLSRLEVQSCGLTSSAAHAGLPEGFSRLSKLEHLSLEANALCALPPALCTLPALRHLDLSCNQLAWLPPGLYLRTLETLLLSANRLAQVPPVLTEAASLEVLDLSSNPALELSRHDVTAVLSRMPRLSLLLLGKQAALDLPLGAGITAAGMHGLEWRTPSVAALVALGQALPQLQIDFEHTAKEYEGI</sequence>
<proteinExistence type="predicted"/>
<keyword evidence="5" id="KW-1185">Reference proteome</keyword>
<evidence type="ECO:0000256" key="1">
    <source>
        <dbReference type="ARBA" id="ARBA00004430"/>
    </source>
</evidence>
<evidence type="ECO:0000313" key="5">
    <source>
        <dbReference type="Proteomes" id="UP001205105"/>
    </source>
</evidence>
<keyword evidence="2" id="KW-0433">Leucine-rich repeat</keyword>
<dbReference type="InterPro" id="IPR001611">
    <property type="entry name" value="Leu-rich_rpt"/>
</dbReference>
<dbReference type="SUPFAM" id="SSF52058">
    <property type="entry name" value="L domain-like"/>
    <property type="match status" value="1"/>
</dbReference>
<evidence type="ECO:0000256" key="3">
    <source>
        <dbReference type="ARBA" id="ARBA00022737"/>
    </source>
</evidence>
<dbReference type="SMART" id="SM00369">
    <property type="entry name" value="LRR_TYP"/>
    <property type="match status" value="5"/>
</dbReference>
<dbReference type="InterPro" id="IPR050216">
    <property type="entry name" value="LRR_domain-containing"/>
</dbReference>
<dbReference type="InterPro" id="IPR032675">
    <property type="entry name" value="LRR_dom_sf"/>
</dbReference>
<gene>
    <name evidence="4" type="ORF">COHA_002284</name>
</gene>
<comment type="subcellular location">
    <subcellularLocation>
        <location evidence="1">Cytoplasm</location>
        <location evidence="1">Cytoskeleton</location>
        <location evidence="1">Cilium axoneme</location>
    </subcellularLocation>
</comment>
<dbReference type="InterPro" id="IPR003591">
    <property type="entry name" value="Leu-rich_rpt_typical-subtyp"/>
</dbReference>
<evidence type="ECO:0000256" key="2">
    <source>
        <dbReference type="ARBA" id="ARBA00022614"/>
    </source>
</evidence>
<dbReference type="AlphaFoldDB" id="A0AAD5DXD3"/>